<dbReference type="AlphaFoldDB" id="A0AAF3FCR1"/>
<comment type="subcellular location">
    <subcellularLocation>
        <location evidence="1">Membrane</location>
    </subcellularLocation>
</comment>
<feature type="transmembrane region" description="Helical" evidence="5">
    <location>
        <begin position="20"/>
        <end position="42"/>
    </location>
</feature>
<dbReference type="CDD" id="cd00637">
    <property type="entry name" value="7tm_classA_rhodopsin-like"/>
    <property type="match status" value="1"/>
</dbReference>
<dbReference type="WBParaSite" id="MBELARI_LOCUS4617">
    <property type="protein sequence ID" value="MBELARI_LOCUS4617"/>
    <property type="gene ID" value="MBELARI_LOCUS4617"/>
</dbReference>
<reference evidence="8" key="1">
    <citation type="submission" date="2024-02" db="UniProtKB">
        <authorList>
            <consortium name="WormBaseParasite"/>
        </authorList>
    </citation>
    <scope>IDENTIFICATION</scope>
</reference>
<keyword evidence="4 5" id="KW-0472">Membrane</keyword>
<dbReference type="InterPro" id="IPR019430">
    <property type="entry name" value="7TM_GPCR_serpentine_rcpt_Srx"/>
</dbReference>
<organism evidence="7 8">
    <name type="scientific">Mesorhabditis belari</name>
    <dbReference type="NCBI Taxonomy" id="2138241"/>
    <lineage>
        <taxon>Eukaryota</taxon>
        <taxon>Metazoa</taxon>
        <taxon>Ecdysozoa</taxon>
        <taxon>Nematoda</taxon>
        <taxon>Chromadorea</taxon>
        <taxon>Rhabditida</taxon>
        <taxon>Rhabditina</taxon>
        <taxon>Rhabditomorpha</taxon>
        <taxon>Rhabditoidea</taxon>
        <taxon>Rhabditidae</taxon>
        <taxon>Mesorhabditinae</taxon>
        <taxon>Mesorhabditis</taxon>
    </lineage>
</organism>
<evidence type="ECO:0000313" key="8">
    <source>
        <dbReference type="WBParaSite" id="MBELARI_LOCUS4617"/>
    </source>
</evidence>
<evidence type="ECO:0000259" key="6">
    <source>
        <dbReference type="PROSITE" id="PS50262"/>
    </source>
</evidence>
<feature type="transmembrane region" description="Helical" evidence="5">
    <location>
        <begin position="138"/>
        <end position="158"/>
    </location>
</feature>
<dbReference type="Pfam" id="PF10328">
    <property type="entry name" value="7TM_GPCR_Srx"/>
    <property type="match status" value="1"/>
</dbReference>
<evidence type="ECO:0000256" key="1">
    <source>
        <dbReference type="ARBA" id="ARBA00004370"/>
    </source>
</evidence>
<evidence type="ECO:0000256" key="3">
    <source>
        <dbReference type="ARBA" id="ARBA00022989"/>
    </source>
</evidence>
<dbReference type="InterPro" id="IPR017452">
    <property type="entry name" value="GPCR_Rhodpsn_7TM"/>
</dbReference>
<feature type="transmembrane region" description="Helical" evidence="5">
    <location>
        <begin position="234"/>
        <end position="255"/>
    </location>
</feature>
<feature type="transmembrane region" description="Helical" evidence="5">
    <location>
        <begin position="193"/>
        <end position="213"/>
    </location>
</feature>
<evidence type="ECO:0000256" key="4">
    <source>
        <dbReference type="ARBA" id="ARBA00023136"/>
    </source>
</evidence>
<dbReference type="PANTHER" id="PTHR23017:SF44">
    <property type="entry name" value="G-PROTEIN COUPLED RECEPTORS FAMILY 1 PROFILE DOMAIN-CONTAINING PROTEIN"/>
    <property type="match status" value="1"/>
</dbReference>
<protein>
    <submittedName>
        <fullName evidence="8">G-protein coupled receptors family 1 profile domain-containing protein</fullName>
    </submittedName>
</protein>
<feature type="transmembrane region" description="Helical" evidence="5">
    <location>
        <begin position="54"/>
        <end position="76"/>
    </location>
</feature>
<name>A0AAF3FCR1_9BILA</name>
<proteinExistence type="predicted"/>
<keyword evidence="7" id="KW-1185">Reference proteome</keyword>
<evidence type="ECO:0000256" key="5">
    <source>
        <dbReference type="SAM" id="Phobius"/>
    </source>
</evidence>
<evidence type="ECO:0000256" key="2">
    <source>
        <dbReference type="ARBA" id="ARBA00022692"/>
    </source>
</evidence>
<keyword evidence="3 5" id="KW-1133">Transmembrane helix</keyword>
<keyword evidence="2 5" id="KW-0812">Transmembrane</keyword>
<dbReference type="GO" id="GO:0016020">
    <property type="term" value="C:membrane"/>
    <property type="evidence" value="ECO:0007669"/>
    <property type="project" value="UniProtKB-SubCell"/>
</dbReference>
<feature type="transmembrane region" description="Helical" evidence="5">
    <location>
        <begin position="267"/>
        <end position="288"/>
    </location>
</feature>
<evidence type="ECO:0000313" key="7">
    <source>
        <dbReference type="Proteomes" id="UP000887575"/>
    </source>
</evidence>
<dbReference type="PROSITE" id="PS50262">
    <property type="entry name" value="G_PROTEIN_RECEP_F1_2"/>
    <property type="match status" value="1"/>
</dbReference>
<dbReference type="Proteomes" id="UP000887575">
    <property type="component" value="Unassembled WGS sequence"/>
</dbReference>
<sequence length="325" mass="37508">MFDEHESQDGDRPFAVIRDHHVAGIIIFVTAFCGAFANYIILSLIDKVSSLQNVFGRLTFNQAIGEAVHLTIFTLYFAPTVFFDIKFLKSEAVSRIFGHINLVCYDICIYSHLVISSNRLTAIYFPFKYNTIFSTRNVQVMVVAVYVLAIVPSLYMYIYQDCRLIYSDAYWNFDFTKTQACYVVGMYGDFARYVLTVTMIALLDVVTFVKVRISSVKVNIDDSAARKKRQNEITFVKQVCLQGVVFVCELITYFFMADAFESKWARFFLTTFAWIQVHSFDAYITLFFNKGFFRAIRLSLLSSNHFQSTDTYAKPQRAESQSIKH</sequence>
<feature type="transmembrane region" description="Helical" evidence="5">
    <location>
        <begin position="96"/>
        <end position="117"/>
    </location>
</feature>
<dbReference type="PANTHER" id="PTHR23017">
    <property type="entry name" value="SERPENTINE RECEPTOR, CLASS X"/>
    <property type="match status" value="1"/>
</dbReference>
<feature type="domain" description="G-protein coupled receptors family 1 profile" evidence="6">
    <location>
        <begin position="37"/>
        <end position="213"/>
    </location>
</feature>
<dbReference type="SUPFAM" id="SSF81321">
    <property type="entry name" value="Family A G protein-coupled receptor-like"/>
    <property type="match status" value="1"/>
</dbReference>
<accession>A0AAF3FCR1</accession>
<dbReference type="Gene3D" id="1.20.1070.10">
    <property type="entry name" value="Rhodopsin 7-helix transmembrane proteins"/>
    <property type="match status" value="1"/>
</dbReference>